<keyword evidence="2" id="KW-1185">Reference proteome</keyword>
<organism evidence="1 2">
    <name type="scientific">Drosophila virilis</name>
    <name type="common">Fruit fly</name>
    <dbReference type="NCBI Taxonomy" id="7244"/>
    <lineage>
        <taxon>Eukaryota</taxon>
        <taxon>Metazoa</taxon>
        <taxon>Ecdysozoa</taxon>
        <taxon>Arthropoda</taxon>
        <taxon>Hexapoda</taxon>
        <taxon>Insecta</taxon>
        <taxon>Pterygota</taxon>
        <taxon>Neoptera</taxon>
        <taxon>Endopterygota</taxon>
        <taxon>Diptera</taxon>
        <taxon>Brachycera</taxon>
        <taxon>Muscomorpha</taxon>
        <taxon>Ephydroidea</taxon>
        <taxon>Drosophilidae</taxon>
        <taxon>Drosophila</taxon>
    </lineage>
</organism>
<dbReference type="HOGENOM" id="CLU_2136099_0_0_1"/>
<name>B4M6X1_DROVI</name>
<gene>
    <name evidence="1" type="primary">Dvir\GJ16872</name>
    <name evidence="1" type="ORF">Dvir_GJ16872</name>
</gene>
<reference evidence="1 2" key="1">
    <citation type="journal article" date="2007" name="Nature">
        <title>Evolution of genes and genomes on the Drosophila phylogeny.</title>
        <authorList>
            <consortium name="Drosophila 12 Genomes Consortium"/>
            <person name="Clark A.G."/>
            <person name="Eisen M.B."/>
            <person name="Smith D.R."/>
            <person name="Bergman C.M."/>
            <person name="Oliver B."/>
            <person name="Markow T.A."/>
            <person name="Kaufman T.C."/>
            <person name="Kellis M."/>
            <person name="Gelbart W."/>
            <person name="Iyer V.N."/>
            <person name="Pollard D.A."/>
            <person name="Sackton T.B."/>
            <person name="Larracuente A.M."/>
            <person name="Singh N.D."/>
            <person name="Abad J.P."/>
            <person name="Abt D.N."/>
            <person name="Adryan B."/>
            <person name="Aguade M."/>
            <person name="Akashi H."/>
            <person name="Anderson W.W."/>
            <person name="Aquadro C.F."/>
            <person name="Ardell D.H."/>
            <person name="Arguello R."/>
            <person name="Artieri C.G."/>
            <person name="Barbash D.A."/>
            <person name="Barker D."/>
            <person name="Barsanti P."/>
            <person name="Batterham P."/>
            <person name="Batzoglou S."/>
            <person name="Begun D."/>
            <person name="Bhutkar A."/>
            <person name="Blanco E."/>
            <person name="Bosak S.A."/>
            <person name="Bradley R.K."/>
            <person name="Brand A.D."/>
            <person name="Brent M.R."/>
            <person name="Brooks A.N."/>
            <person name="Brown R.H."/>
            <person name="Butlin R.K."/>
            <person name="Caggese C."/>
            <person name="Calvi B.R."/>
            <person name="Bernardo de Carvalho A."/>
            <person name="Caspi A."/>
            <person name="Castrezana S."/>
            <person name="Celniker S.E."/>
            <person name="Chang J.L."/>
            <person name="Chapple C."/>
            <person name="Chatterji S."/>
            <person name="Chinwalla A."/>
            <person name="Civetta A."/>
            <person name="Clifton S.W."/>
            <person name="Comeron J.M."/>
            <person name="Costello J.C."/>
            <person name="Coyne J.A."/>
            <person name="Daub J."/>
            <person name="David R.G."/>
            <person name="Delcher A.L."/>
            <person name="Delehaunty K."/>
            <person name="Do C.B."/>
            <person name="Ebling H."/>
            <person name="Edwards K."/>
            <person name="Eickbush T."/>
            <person name="Evans J.D."/>
            <person name="Filipski A."/>
            <person name="Findeiss S."/>
            <person name="Freyhult E."/>
            <person name="Fulton L."/>
            <person name="Fulton R."/>
            <person name="Garcia A.C."/>
            <person name="Gardiner A."/>
            <person name="Garfield D.A."/>
            <person name="Garvin B.E."/>
            <person name="Gibson G."/>
            <person name="Gilbert D."/>
            <person name="Gnerre S."/>
            <person name="Godfrey J."/>
            <person name="Good R."/>
            <person name="Gotea V."/>
            <person name="Gravely B."/>
            <person name="Greenberg A.J."/>
            <person name="Griffiths-Jones S."/>
            <person name="Gross S."/>
            <person name="Guigo R."/>
            <person name="Gustafson E.A."/>
            <person name="Haerty W."/>
            <person name="Hahn M.W."/>
            <person name="Halligan D.L."/>
            <person name="Halpern A.L."/>
            <person name="Halter G.M."/>
            <person name="Han M.V."/>
            <person name="Heger A."/>
            <person name="Hillier L."/>
            <person name="Hinrichs A.S."/>
            <person name="Holmes I."/>
            <person name="Hoskins R.A."/>
            <person name="Hubisz M.J."/>
            <person name="Hultmark D."/>
            <person name="Huntley M.A."/>
            <person name="Jaffe D.B."/>
            <person name="Jagadeeshan S."/>
            <person name="Jeck W.R."/>
            <person name="Johnson J."/>
            <person name="Jones C.D."/>
            <person name="Jordan W.C."/>
            <person name="Karpen G.H."/>
            <person name="Kataoka E."/>
            <person name="Keightley P.D."/>
            <person name="Kheradpour P."/>
            <person name="Kirkness E.F."/>
            <person name="Koerich L.B."/>
            <person name="Kristiansen K."/>
            <person name="Kudrna D."/>
            <person name="Kulathinal R.J."/>
            <person name="Kumar S."/>
            <person name="Kwok R."/>
            <person name="Lander E."/>
            <person name="Langley C.H."/>
            <person name="Lapoint R."/>
            <person name="Lazzaro B.P."/>
            <person name="Lee S.J."/>
            <person name="Levesque L."/>
            <person name="Li R."/>
            <person name="Lin C.F."/>
            <person name="Lin M.F."/>
            <person name="Lindblad-Toh K."/>
            <person name="Llopart A."/>
            <person name="Long M."/>
            <person name="Low L."/>
            <person name="Lozovsky E."/>
            <person name="Lu J."/>
            <person name="Luo M."/>
            <person name="Machado C.A."/>
            <person name="Makalowski W."/>
            <person name="Marzo M."/>
            <person name="Matsuda M."/>
            <person name="Matzkin L."/>
            <person name="McAllister B."/>
            <person name="McBride C.S."/>
            <person name="McKernan B."/>
            <person name="McKernan K."/>
            <person name="Mendez-Lago M."/>
            <person name="Minx P."/>
            <person name="Mollenhauer M.U."/>
            <person name="Montooth K."/>
            <person name="Mount S.M."/>
            <person name="Mu X."/>
            <person name="Myers E."/>
            <person name="Negre B."/>
            <person name="Newfeld S."/>
            <person name="Nielsen R."/>
            <person name="Noor M.A."/>
            <person name="O'Grady P."/>
            <person name="Pachter L."/>
            <person name="Papaceit M."/>
            <person name="Parisi M.J."/>
            <person name="Parisi M."/>
            <person name="Parts L."/>
            <person name="Pedersen J.S."/>
            <person name="Pesole G."/>
            <person name="Phillippy A.M."/>
            <person name="Ponting C.P."/>
            <person name="Pop M."/>
            <person name="Porcelli D."/>
            <person name="Powell J.R."/>
            <person name="Prohaska S."/>
            <person name="Pruitt K."/>
            <person name="Puig M."/>
            <person name="Quesneville H."/>
            <person name="Ram K.R."/>
            <person name="Rand D."/>
            <person name="Rasmussen M.D."/>
            <person name="Reed L.K."/>
            <person name="Reenan R."/>
            <person name="Reily A."/>
            <person name="Remington K.A."/>
            <person name="Rieger T.T."/>
            <person name="Ritchie M.G."/>
            <person name="Robin C."/>
            <person name="Rogers Y.H."/>
            <person name="Rohde C."/>
            <person name="Rozas J."/>
            <person name="Rubenfield M.J."/>
            <person name="Ruiz A."/>
            <person name="Russo S."/>
            <person name="Salzberg S.L."/>
            <person name="Sanchez-Gracia A."/>
            <person name="Saranga D.J."/>
            <person name="Sato H."/>
            <person name="Schaeffer S.W."/>
            <person name="Schatz M.C."/>
            <person name="Schlenke T."/>
            <person name="Schwartz R."/>
            <person name="Segarra C."/>
            <person name="Singh R.S."/>
            <person name="Sirot L."/>
            <person name="Sirota M."/>
            <person name="Sisneros N.B."/>
            <person name="Smith C.D."/>
            <person name="Smith T.F."/>
            <person name="Spieth J."/>
            <person name="Stage D.E."/>
            <person name="Stark A."/>
            <person name="Stephan W."/>
            <person name="Strausberg R.L."/>
            <person name="Strempel S."/>
            <person name="Sturgill D."/>
            <person name="Sutton G."/>
            <person name="Sutton G.G."/>
            <person name="Tao W."/>
            <person name="Teichmann S."/>
            <person name="Tobari Y.N."/>
            <person name="Tomimura Y."/>
            <person name="Tsolas J.M."/>
            <person name="Valente V.L."/>
            <person name="Venter E."/>
            <person name="Venter J.C."/>
            <person name="Vicario S."/>
            <person name="Vieira F.G."/>
            <person name="Vilella A.J."/>
            <person name="Villasante A."/>
            <person name="Walenz B."/>
            <person name="Wang J."/>
            <person name="Wasserman M."/>
            <person name="Watts T."/>
            <person name="Wilson D."/>
            <person name="Wilson R.K."/>
            <person name="Wing R.A."/>
            <person name="Wolfner M.F."/>
            <person name="Wong A."/>
            <person name="Wong G.K."/>
            <person name="Wu C.I."/>
            <person name="Wu G."/>
            <person name="Yamamoto D."/>
            <person name="Yang H.P."/>
            <person name="Yang S.P."/>
            <person name="Yorke J.A."/>
            <person name="Yoshida K."/>
            <person name="Zdobnov E."/>
            <person name="Zhang P."/>
            <person name="Zhang Y."/>
            <person name="Zimin A.V."/>
            <person name="Baldwin J."/>
            <person name="Abdouelleil A."/>
            <person name="Abdulkadir J."/>
            <person name="Abebe A."/>
            <person name="Abera B."/>
            <person name="Abreu J."/>
            <person name="Acer S.C."/>
            <person name="Aftuck L."/>
            <person name="Alexander A."/>
            <person name="An P."/>
            <person name="Anderson E."/>
            <person name="Anderson S."/>
            <person name="Arachi H."/>
            <person name="Azer M."/>
            <person name="Bachantsang P."/>
            <person name="Barry A."/>
            <person name="Bayul T."/>
            <person name="Berlin A."/>
            <person name="Bessette D."/>
            <person name="Bloom T."/>
            <person name="Blye J."/>
            <person name="Boguslavskiy L."/>
            <person name="Bonnet C."/>
            <person name="Boukhgalter B."/>
            <person name="Bourzgui I."/>
            <person name="Brown A."/>
            <person name="Cahill P."/>
            <person name="Channer S."/>
            <person name="Cheshatsang Y."/>
            <person name="Chuda L."/>
            <person name="Citroen M."/>
            <person name="Collymore A."/>
            <person name="Cooke P."/>
            <person name="Costello M."/>
            <person name="D'Aco K."/>
            <person name="Daza R."/>
            <person name="De Haan G."/>
            <person name="DeGray S."/>
            <person name="DeMaso C."/>
            <person name="Dhargay N."/>
            <person name="Dooley K."/>
            <person name="Dooley E."/>
            <person name="Doricent M."/>
            <person name="Dorje P."/>
            <person name="Dorjee K."/>
            <person name="Dupes A."/>
            <person name="Elong R."/>
            <person name="Falk J."/>
            <person name="Farina A."/>
            <person name="Faro S."/>
            <person name="Ferguson D."/>
            <person name="Fisher S."/>
            <person name="Foley C.D."/>
            <person name="Franke A."/>
            <person name="Friedrich D."/>
            <person name="Gadbois L."/>
            <person name="Gearin G."/>
            <person name="Gearin C.R."/>
            <person name="Giannoukos G."/>
            <person name="Goode T."/>
            <person name="Graham J."/>
            <person name="Grandbois E."/>
            <person name="Grewal S."/>
            <person name="Gyaltsen K."/>
            <person name="Hafez N."/>
            <person name="Hagos B."/>
            <person name="Hall J."/>
            <person name="Henson C."/>
            <person name="Hollinger A."/>
            <person name="Honan T."/>
            <person name="Huard M.D."/>
            <person name="Hughes L."/>
            <person name="Hurhula B."/>
            <person name="Husby M.E."/>
            <person name="Kamat A."/>
            <person name="Kanga B."/>
            <person name="Kashin S."/>
            <person name="Khazanovich D."/>
            <person name="Kisner P."/>
            <person name="Lance K."/>
            <person name="Lara M."/>
            <person name="Lee W."/>
            <person name="Lennon N."/>
            <person name="Letendre F."/>
            <person name="LeVine R."/>
            <person name="Lipovsky A."/>
            <person name="Liu X."/>
            <person name="Liu J."/>
            <person name="Liu S."/>
            <person name="Lokyitsang T."/>
            <person name="Lokyitsang Y."/>
            <person name="Lubonja R."/>
            <person name="Lui A."/>
            <person name="MacDonald P."/>
            <person name="Magnisalis V."/>
            <person name="Maru K."/>
            <person name="Matthews C."/>
            <person name="McCusker W."/>
            <person name="McDonough S."/>
            <person name="Mehta T."/>
            <person name="Meldrim J."/>
            <person name="Meneus L."/>
            <person name="Mihai O."/>
            <person name="Mihalev A."/>
            <person name="Mihova T."/>
            <person name="Mittelman R."/>
            <person name="Mlenga V."/>
            <person name="Montmayeur A."/>
            <person name="Mulrain L."/>
            <person name="Navidi A."/>
            <person name="Naylor J."/>
            <person name="Negash T."/>
            <person name="Nguyen T."/>
            <person name="Nguyen N."/>
            <person name="Nicol R."/>
            <person name="Norbu C."/>
            <person name="Norbu N."/>
            <person name="Novod N."/>
            <person name="O'Neill B."/>
            <person name="Osman S."/>
            <person name="Markiewicz E."/>
            <person name="Oyono O.L."/>
            <person name="Patti C."/>
            <person name="Phunkhang P."/>
            <person name="Pierre F."/>
            <person name="Priest M."/>
            <person name="Raghuraman S."/>
            <person name="Rege F."/>
            <person name="Reyes R."/>
            <person name="Rise C."/>
            <person name="Rogov P."/>
            <person name="Ross K."/>
            <person name="Ryan E."/>
            <person name="Settipalli S."/>
            <person name="Shea T."/>
            <person name="Sherpa N."/>
            <person name="Shi L."/>
            <person name="Shih D."/>
            <person name="Sparrow T."/>
            <person name="Spaulding J."/>
            <person name="Stalker J."/>
            <person name="Stange-Thomann N."/>
            <person name="Stavropoulos S."/>
            <person name="Stone C."/>
            <person name="Strader C."/>
            <person name="Tesfaye S."/>
            <person name="Thomson T."/>
            <person name="Thoulutsang Y."/>
            <person name="Thoulutsang D."/>
            <person name="Topham K."/>
            <person name="Topping I."/>
            <person name="Tsamla T."/>
            <person name="Vassiliev H."/>
            <person name="Vo A."/>
            <person name="Wangchuk T."/>
            <person name="Wangdi T."/>
            <person name="Weiand M."/>
            <person name="Wilkinson J."/>
            <person name="Wilson A."/>
            <person name="Yadav S."/>
            <person name="Young G."/>
            <person name="Yu Q."/>
            <person name="Zembek L."/>
            <person name="Zhong D."/>
            <person name="Zimmer A."/>
            <person name="Zwirko Z."/>
            <person name="Jaffe D.B."/>
            <person name="Alvarez P."/>
            <person name="Brockman W."/>
            <person name="Butler J."/>
            <person name="Chin C."/>
            <person name="Gnerre S."/>
            <person name="Grabherr M."/>
            <person name="Kleber M."/>
            <person name="Mauceli E."/>
            <person name="MacCallum I."/>
        </authorList>
    </citation>
    <scope>NUCLEOTIDE SEQUENCE [LARGE SCALE GENOMIC DNA]</scope>
    <source>
        <strain evidence="2">Tucson 15010-1051.87</strain>
    </source>
</reference>
<dbReference type="OrthoDB" id="7870736at2759"/>
<sequence length="154" mass="18481">MLQQKSERDKRDLYVLTCTECHQAFPPRYFRGQIREFRMCKMCKKNNPEICKYLDKYVYHPNHIHDCHPYQRRLKRIIQKCELLKIKLLTRNHQYGYKPASSKLDSHDVNAKAVQLLKSLIYKCEIVDKELGSYDLYKARPVEGEKNAEIKMEL</sequence>
<evidence type="ECO:0000313" key="1">
    <source>
        <dbReference type="EMBL" id="EDW62538.2"/>
    </source>
</evidence>
<accession>B4M6X1</accession>
<proteinExistence type="predicted"/>
<dbReference type="AlphaFoldDB" id="B4M6X1"/>
<dbReference type="KEGG" id="dvi:6633841"/>
<evidence type="ECO:0000313" key="2">
    <source>
        <dbReference type="Proteomes" id="UP000008792"/>
    </source>
</evidence>
<dbReference type="InParanoid" id="B4M6X1"/>
<protein>
    <submittedName>
        <fullName evidence="1">Uncharacterized protein</fullName>
    </submittedName>
</protein>
<dbReference type="EMBL" id="CH940653">
    <property type="protein sequence ID" value="EDW62538.2"/>
    <property type="molecule type" value="Genomic_DNA"/>
</dbReference>
<dbReference type="Proteomes" id="UP000008792">
    <property type="component" value="Unassembled WGS sequence"/>
</dbReference>